<name>A0ABQ9ZZY7_9CRUS</name>
<proteinExistence type="predicted"/>
<dbReference type="Proteomes" id="UP001234178">
    <property type="component" value="Unassembled WGS sequence"/>
</dbReference>
<evidence type="ECO:0000313" key="2">
    <source>
        <dbReference type="Proteomes" id="UP001234178"/>
    </source>
</evidence>
<keyword evidence="2" id="KW-1185">Reference proteome</keyword>
<accession>A0ABQ9ZZY7</accession>
<reference evidence="1 2" key="1">
    <citation type="journal article" date="2023" name="Nucleic Acids Res.">
        <title>The hologenome of Daphnia magna reveals possible DNA methylation and microbiome-mediated evolution of the host genome.</title>
        <authorList>
            <person name="Chaturvedi A."/>
            <person name="Li X."/>
            <person name="Dhandapani V."/>
            <person name="Marshall H."/>
            <person name="Kissane S."/>
            <person name="Cuenca-Cambronero M."/>
            <person name="Asole G."/>
            <person name="Calvet F."/>
            <person name="Ruiz-Romero M."/>
            <person name="Marangio P."/>
            <person name="Guigo R."/>
            <person name="Rago D."/>
            <person name="Mirbahai L."/>
            <person name="Eastwood N."/>
            <person name="Colbourne J.K."/>
            <person name="Zhou J."/>
            <person name="Mallon E."/>
            <person name="Orsini L."/>
        </authorList>
    </citation>
    <scope>NUCLEOTIDE SEQUENCE [LARGE SCALE GENOMIC DNA]</scope>
    <source>
        <strain evidence="1">LRV0_1</strain>
    </source>
</reference>
<dbReference type="EMBL" id="JAOYFB010000036">
    <property type="protein sequence ID" value="KAK4018189.1"/>
    <property type="molecule type" value="Genomic_DNA"/>
</dbReference>
<organism evidence="1 2">
    <name type="scientific">Daphnia magna</name>
    <dbReference type="NCBI Taxonomy" id="35525"/>
    <lineage>
        <taxon>Eukaryota</taxon>
        <taxon>Metazoa</taxon>
        <taxon>Ecdysozoa</taxon>
        <taxon>Arthropoda</taxon>
        <taxon>Crustacea</taxon>
        <taxon>Branchiopoda</taxon>
        <taxon>Diplostraca</taxon>
        <taxon>Cladocera</taxon>
        <taxon>Anomopoda</taxon>
        <taxon>Daphniidae</taxon>
        <taxon>Daphnia</taxon>
    </lineage>
</organism>
<sequence length="81" mass="9608">MLQLLVRHLWIARRFHIDLQRFRSSLHIQQENGQREKCRALCGLVGQPNNIVNREIFISAVVYSRYQQFLMVCVCLLNHEG</sequence>
<evidence type="ECO:0000313" key="1">
    <source>
        <dbReference type="EMBL" id="KAK4018189.1"/>
    </source>
</evidence>
<protein>
    <submittedName>
        <fullName evidence="1">Uncharacterized protein</fullName>
    </submittedName>
</protein>
<gene>
    <name evidence="1" type="ORF">OUZ56_000257</name>
</gene>
<comment type="caution">
    <text evidence="1">The sequence shown here is derived from an EMBL/GenBank/DDBJ whole genome shotgun (WGS) entry which is preliminary data.</text>
</comment>